<dbReference type="EMBL" id="CP048286">
    <property type="protein sequence ID" value="QHW31477.1"/>
    <property type="molecule type" value="Genomic_DNA"/>
</dbReference>
<organism evidence="7 8">
    <name type="scientific">Paenibacillus rhizovicinus</name>
    <dbReference type="NCBI Taxonomy" id="2704463"/>
    <lineage>
        <taxon>Bacteria</taxon>
        <taxon>Bacillati</taxon>
        <taxon>Bacillota</taxon>
        <taxon>Bacilli</taxon>
        <taxon>Bacillales</taxon>
        <taxon>Paenibacillaceae</taxon>
        <taxon>Paenibacillus</taxon>
    </lineage>
</organism>
<dbReference type="InterPro" id="IPR039425">
    <property type="entry name" value="RNA_pol_sigma-70-like"/>
</dbReference>
<dbReference type="AlphaFoldDB" id="A0A6C0NZ27"/>
<comment type="similarity">
    <text evidence="1">Belongs to the sigma-70 factor family. ECF subfamily.</text>
</comment>
<dbReference type="InterPro" id="IPR013324">
    <property type="entry name" value="RNA_pol_sigma_r3/r4-like"/>
</dbReference>
<dbReference type="InterPro" id="IPR013249">
    <property type="entry name" value="RNA_pol_sigma70_r4_t2"/>
</dbReference>
<sequence length="203" mass="23040">MRKPFGPLWRLIVIKAGREVLNLDTTKKTANAETGNGDAFLLLMDGSKERLYRIALAYLHREADALEALQEATFRAYKSFRKLKEPSYFHTWIVRILLNVCADEFRGRKRKGKDIRFSTEIEGTAGAFADASDTRISLRELVDGLPREQKEIIILKYYQQLTLTEVSAILECPLGTVKTRLHKALVALRGELGEEGSHDFARA</sequence>
<dbReference type="PANTHER" id="PTHR43133">
    <property type="entry name" value="RNA POLYMERASE ECF-TYPE SIGMA FACTO"/>
    <property type="match status" value="1"/>
</dbReference>
<feature type="domain" description="RNA polymerase sigma factor 70 region 4 type 2" evidence="6">
    <location>
        <begin position="137"/>
        <end position="188"/>
    </location>
</feature>
<dbReference type="SUPFAM" id="SSF88946">
    <property type="entry name" value="Sigma2 domain of RNA polymerase sigma factors"/>
    <property type="match status" value="1"/>
</dbReference>
<dbReference type="NCBIfam" id="TIGR02937">
    <property type="entry name" value="sigma70-ECF"/>
    <property type="match status" value="1"/>
</dbReference>
<gene>
    <name evidence="7" type="ORF">GZH47_11915</name>
</gene>
<dbReference type="InterPro" id="IPR013325">
    <property type="entry name" value="RNA_pol_sigma_r2"/>
</dbReference>
<keyword evidence="8" id="KW-1185">Reference proteome</keyword>
<evidence type="ECO:0000313" key="8">
    <source>
        <dbReference type="Proteomes" id="UP000479114"/>
    </source>
</evidence>
<dbReference type="SUPFAM" id="SSF88659">
    <property type="entry name" value="Sigma3 and sigma4 domains of RNA polymerase sigma factors"/>
    <property type="match status" value="1"/>
</dbReference>
<dbReference type="Pfam" id="PF08281">
    <property type="entry name" value="Sigma70_r4_2"/>
    <property type="match status" value="1"/>
</dbReference>
<keyword evidence="2" id="KW-0805">Transcription regulation</keyword>
<accession>A0A6C0NZ27</accession>
<evidence type="ECO:0000256" key="4">
    <source>
        <dbReference type="ARBA" id="ARBA00023163"/>
    </source>
</evidence>
<dbReference type="GO" id="GO:0016987">
    <property type="term" value="F:sigma factor activity"/>
    <property type="evidence" value="ECO:0007669"/>
    <property type="project" value="UniProtKB-KW"/>
</dbReference>
<dbReference type="CDD" id="cd06171">
    <property type="entry name" value="Sigma70_r4"/>
    <property type="match status" value="1"/>
</dbReference>
<evidence type="ECO:0000256" key="2">
    <source>
        <dbReference type="ARBA" id="ARBA00023015"/>
    </source>
</evidence>
<evidence type="ECO:0000259" key="6">
    <source>
        <dbReference type="Pfam" id="PF08281"/>
    </source>
</evidence>
<keyword evidence="4" id="KW-0804">Transcription</keyword>
<dbReference type="RefSeq" id="WP_162640284.1">
    <property type="nucleotide sequence ID" value="NZ_CP048286.1"/>
</dbReference>
<dbReference type="Gene3D" id="1.10.10.10">
    <property type="entry name" value="Winged helix-like DNA-binding domain superfamily/Winged helix DNA-binding domain"/>
    <property type="match status" value="1"/>
</dbReference>
<dbReference type="Gene3D" id="1.10.1740.10">
    <property type="match status" value="1"/>
</dbReference>
<dbReference type="Proteomes" id="UP000479114">
    <property type="component" value="Chromosome"/>
</dbReference>
<dbReference type="InterPro" id="IPR036388">
    <property type="entry name" value="WH-like_DNA-bd_sf"/>
</dbReference>
<keyword evidence="3" id="KW-0731">Sigma factor</keyword>
<dbReference type="GO" id="GO:0003677">
    <property type="term" value="F:DNA binding"/>
    <property type="evidence" value="ECO:0007669"/>
    <property type="project" value="InterPro"/>
</dbReference>
<dbReference type="KEGG" id="prz:GZH47_11915"/>
<evidence type="ECO:0000256" key="3">
    <source>
        <dbReference type="ARBA" id="ARBA00023082"/>
    </source>
</evidence>
<evidence type="ECO:0000313" key="7">
    <source>
        <dbReference type="EMBL" id="QHW31477.1"/>
    </source>
</evidence>
<dbReference type="InterPro" id="IPR007627">
    <property type="entry name" value="RNA_pol_sigma70_r2"/>
</dbReference>
<name>A0A6C0NZ27_9BACL</name>
<proteinExistence type="inferred from homology"/>
<dbReference type="Pfam" id="PF04542">
    <property type="entry name" value="Sigma70_r2"/>
    <property type="match status" value="1"/>
</dbReference>
<reference evidence="7 8" key="1">
    <citation type="submission" date="2020-02" db="EMBL/GenBank/DDBJ databases">
        <title>Paenibacillus sp. nov., isolated from rhizosphere soil of tomato.</title>
        <authorList>
            <person name="Weon H.-Y."/>
            <person name="Lee S.A."/>
        </authorList>
    </citation>
    <scope>NUCLEOTIDE SEQUENCE [LARGE SCALE GENOMIC DNA]</scope>
    <source>
        <strain evidence="7 8">14171R-81</strain>
    </source>
</reference>
<feature type="domain" description="RNA polymerase sigma-70 region 2" evidence="5">
    <location>
        <begin position="49"/>
        <end position="110"/>
    </location>
</feature>
<evidence type="ECO:0000259" key="5">
    <source>
        <dbReference type="Pfam" id="PF04542"/>
    </source>
</evidence>
<dbReference type="PANTHER" id="PTHR43133:SF51">
    <property type="entry name" value="RNA POLYMERASE SIGMA FACTOR"/>
    <property type="match status" value="1"/>
</dbReference>
<evidence type="ECO:0000256" key="1">
    <source>
        <dbReference type="ARBA" id="ARBA00010641"/>
    </source>
</evidence>
<dbReference type="GO" id="GO:0006352">
    <property type="term" value="P:DNA-templated transcription initiation"/>
    <property type="evidence" value="ECO:0007669"/>
    <property type="project" value="InterPro"/>
</dbReference>
<protein>
    <submittedName>
        <fullName evidence="7">Sigma-70 family RNA polymerase sigma factor</fullName>
    </submittedName>
</protein>
<dbReference type="InterPro" id="IPR014284">
    <property type="entry name" value="RNA_pol_sigma-70_dom"/>
</dbReference>